<feature type="region of interest" description="Disordered" evidence="6">
    <location>
        <begin position="448"/>
        <end position="475"/>
    </location>
</feature>
<feature type="compositionally biased region" description="Polar residues" evidence="6">
    <location>
        <begin position="159"/>
        <end position="181"/>
    </location>
</feature>
<gene>
    <name evidence="8" type="ORF">MNOR_LOCUS38259</name>
</gene>
<organism evidence="8 9">
    <name type="scientific">Meganyctiphanes norvegica</name>
    <name type="common">Northern krill</name>
    <name type="synonym">Thysanopoda norvegica</name>
    <dbReference type="NCBI Taxonomy" id="48144"/>
    <lineage>
        <taxon>Eukaryota</taxon>
        <taxon>Metazoa</taxon>
        <taxon>Ecdysozoa</taxon>
        <taxon>Arthropoda</taxon>
        <taxon>Crustacea</taxon>
        <taxon>Multicrustacea</taxon>
        <taxon>Malacostraca</taxon>
        <taxon>Eumalacostraca</taxon>
        <taxon>Eucarida</taxon>
        <taxon>Euphausiacea</taxon>
        <taxon>Euphausiidae</taxon>
        <taxon>Meganyctiphanes</taxon>
    </lineage>
</organism>
<dbReference type="PANTHER" id="PTHR24403">
    <property type="entry name" value="ZINC FINGER PROTEIN"/>
    <property type="match status" value="1"/>
</dbReference>
<dbReference type="Gene3D" id="3.30.160.60">
    <property type="entry name" value="Classic Zinc Finger"/>
    <property type="match status" value="5"/>
</dbReference>
<keyword evidence="2" id="KW-0677">Repeat</keyword>
<feature type="domain" description="C2H2-type" evidence="7">
    <location>
        <begin position="626"/>
        <end position="653"/>
    </location>
</feature>
<keyword evidence="1" id="KW-0479">Metal-binding</keyword>
<feature type="compositionally biased region" description="Polar residues" evidence="6">
    <location>
        <begin position="142"/>
        <end position="151"/>
    </location>
</feature>
<proteinExistence type="predicted"/>
<feature type="compositionally biased region" description="Low complexity" evidence="6">
    <location>
        <begin position="500"/>
        <end position="510"/>
    </location>
</feature>
<evidence type="ECO:0000256" key="6">
    <source>
        <dbReference type="SAM" id="MobiDB-lite"/>
    </source>
</evidence>
<dbReference type="SMART" id="SM00355">
    <property type="entry name" value="ZnF_C2H2"/>
    <property type="match status" value="7"/>
</dbReference>
<dbReference type="GO" id="GO:0008270">
    <property type="term" value="F:zinc ion binding"/>
    <property type="evidence" value="ECO:0007669"/>
    <property type="project" value="UniProtKB-KW"/>
</dbReference>
<name>A0AAV2SJ97_MEGNR</name>
<evidence type="ECO:0000256" key="5">
    <source>
        <dbReference type="PROSITE-ProRule" id="PRU00042"/>
    </source>
</evidence>
<dbReference type="GO" id="GO:0045944">
    <property type="term" value="P:positive regulation of transcription by RNA polymerase II"/>
    <property type="evidence" value="ECO:0007669"/>
    <property type="project" value="TreeGrafter"/>
</dbReference>
<feature type="domain" description="C2H2-type" evidence="7">
    <location>
        <begin position="684"/>
        <end position="711"/>
    </location>
</feature>
<evidence type="ECO:0000259" key="7">
    <source>
        <dbReference type="PROSITE" id="PS50157"/>
    </source>
</evidence>
<dbReference type="PANTHER" id="PTHR24403:SF67">
    <property type="entry name" value="FI01116P-RELATED"/>
    <property type="match status" value="1"/>
</dbReference>
<feature type="region of interest" description="Disordered" evidence="6">
    <location>
        <begin position="111"/>
        <end position="242"/>
    </location>
</feature>
<evidence type="ECO:0000313" key="9">
    <source>
        <dbReference type="Proteomes" id="UP001497623"/>
    </source>
</evidence>
<dbReference type="EMBL" id="CAXKWB010085105">
    <property type="protein sequence ID" value="CAL4209835.1"/>
    <property type="molecule type" value="Genomic_DNA"/>
</dbReference>
<keyword evidence="3 5" id="KW-0863">Zinc-finger</keyword>
<feature type="compositionally biased region" description="Basic and acidic residues" evidence="6">
    <location>
        <begin position="830"/>
        <end position="847"/>
    </location>
</feature>
<accession>A0AAV2SJ97</accession>
<evidence type="ECO:0000313" key="8">
    <source>
        <dbReference type="EMBL" id="CAL4209835.1"/>
    </source>
</evidence>
<feature type="domain" description="C2H2-type" evidence="7">
    <location>
        <begin position="654"/>
        <end position="683"/>
    </location>
</feature>
<evidence type="ECO:0000256" key="1">
    <source>
        <dbReference type="ARBA" id="ARBA00022723"/>
    </source>
</evidence>
<dbReference type="SUPFAM" id="SSF57667">
    <property type="entry name" value="beta-beta-alpha zinc fingers"/>
    <property type="match status" value="3"/>
</dbReference>
<feature type="domain" description="C2H2-type" evidence="7">
    <location>
        <begin position="567"/>
        <end position="594"/>
    </location>
</feature>
<dbReference type="InterPro" id="IPR050688">
    <property type="entry name" value="Zinc_finger/UBP_domain"/>
</dbReference>
<feature type="non-terminal residue" evidence="8">
    <location>
        <position position="1016"/>
    </location>
</feature>
<feature type="compositionally biased region" description="Pro residues" evidence="6">
    <location>
        <begin position="192"/>
        <end position="203"/>
    </location>
</feature>
<evidence type="ECO:0000256" key="4">
    <source>
        <dbReference type="ARBA" id="ARBA00022833"/>
    </source>
</evidence>
<keyword evidence="4" id="KW-0862">Zinc</keyword>
<sequence>MESDEYFRRMYSATVNMESTEMMEHQPTDLSERKYEQNGAYNTYDYSRTYSMPVSNQFNPWGEIPPPPPLKMYGNGPGVPAATVSSPMNLEYIPENSLSITPVNLHKYPSIPARYSPEPPKRYPSEPLNSFSQEPHQRFSPEPQNSYSQEPPQRFSPEPQHSFSQEPPQRSFSQEPPQRSFSQEPPQRFSPEPEPPRIYPPEPEPPRIYSSEPEPPRIYSSEPSNTYHQEPPEIYNNPQQPHIVFNSQHPKVYNQPINQILHKPYNLELPKVYSNSELLKVYNNPELQQVYSQEPLQLLKHMQFNQGPGISEPNHIVHRKFDPVRPLGEDYSEPSDLDFGREGETSIEESSQLKIEVKNEPISNDPTPSVSNNTHGRLNITQNNINITQHNLNTISNNSSPSPSDLSNVISTTPSTSTITNTNTNVIRVKPPNYQGVSVVKKVTSNINVTGPSTGPKPSAEAGTEPNLERVRTGPLSEKNFPIFVKRKDYDPAKDVINVSDDSSSGSGSSDDSDDDDSDSDDDSSSDDSDDGTDEFGFNDSAIDFAVNKISKKEPGAVSQQSAKKPFVCSVCGFAAALWMDLKQHMKIHGTTKKKYRCKECHFDTDLEAEFKVHKIVHKTDPMLGIKCSECDYTSSIKALMVQHMMKHTGEKPFKCEHIGCDYSTRLRANLKTHMMKHTGEKPYKCIECDYASAQKGNLKNHMRKHDREKMIADVAAQQVNRPIDYEPYGTADEPADYSDRQWYDDDDDDMPMPIVPEVIHNCDSDGEEYRVVTPDKLLNVLLEHHDVDKKDSHSGDEGDGPRIKKEIIEDSDMHMTKHIEGNGSVSSDSEAKKDSKDDDLLPGEIRVKEEKLDGEYDGVTIKEEQIEPEPEDEMSEKERLEEVARNEVQLRLIGMKAMQQFFGGDGAAPHFLMSGMSEPHFLDTGDHEDTMASNNSGSIDGLPGLADVTMAAFNPEPVEEVRSYACTDCSYTTTKRAEVMEHMTKEHGKTYTCGECGYKSTLEADLYAHQIMEHA</sequence>
<dbReference type="InterPro" id="IPR036236">
    <property type="entry name" value="Znf_C2H2_sf"/>
</dbReference>
<comment type="caution">
    <text evidence="8">The sequence shown here is derived from an EMBL/GenBank/DDBJ whole genome shotgun (WGS) entry which is preliminary data.</text>
</comment>
<feature type="compositionally biased region" description="Acidic residues" evidence="6">
    <location>
        <begin position="511"/>
        <end position="534"/>
    </location>
</feature>
<dbReference type="InterPro" id="IPR013087">
    <property type="entry name" value="Znf_C2H2_type"/>
</dbReference>
<evidence type="ECO:0000256" key="2">
    <source>
        <dbReference type="ARBA" id="ARBA00022737"/>
    </source>
</evidence>
<dbReference type="Proteomes" id="UP001497623">
    <property type="component" value="Unassembled WGS sequence"/>
</dbReference>
<dbReference type="Pfam" id="PF13909">
    <property type="entry name" value="zf-H2C2_5"/>
    <property type="match status" value="1"/>
</dbReference>
<reference evidence="8 9" key="1">
    <citation type="submission" date="2024-05" db="EMBL/GenBank/DDBJ databases">
        <authorList>
            <person name="Wallberg A."/>
        </authorList>
    </citation>
    <scope>NUCLEOTIDE SEQUENCE [LARGE SCALE GENOMIC DNA]</scope>
</reference>
<dbReference type="GO" id="GO:0005634">
    <property type="term" value="C:nucleus"/>
    <property type="evidence" value="ECO:0007669"/>
    <property type="project" value="TreeGrafter"/>
</dbReference>
<dbReference type="FunFam" id="3.30.160.60:FF:002069">
    <property type="entry name" value="Uncharacterized protein"/>
    <property type="match status" value="1"/>
</dbReference>
<feature type="region of interest" description="Disordered" evidence="6">
    <location>
        <begin position="819"/>
        <end position="847"/>
    </location>
</feature>
<evidence type="ECO:0000256" key="3">
    <source>
        <dbReference type="ARBA" id="ARBA00022771"/>
    </source>
</evidence>
<dbReference type="PROSITE" id="PS50157">
    <property type="entry name" value="ZINC_FINGER_C2H2_2"/>
    <property type="match status" value="5"/>
</dbReference>
<dbReference type="AlphaFoldDB" id="A0AAV2SJ97"/>
<feature type="region of interest" description="Disordered" evidence="6">
    <location>
        <begin position="495"/>
        <end position="538"/>
    </location>
</feature>
<keyword evidence="9" id="KW-1185">Reference proteome</keyword>
<protein>
    <recommendedName>
        <fullName evidence="7">C2H2-type domain-containing protein</fullName>
    </recommendedName>
</protein>
<dbReference type="FunFam" id="3.30.160.60:FF:000630">
    <property type="entry name" value="Zinc finger protein 180"/>
    <property type="match status" value="1"/>
</dbReference>
<feature type="domain" description="C2H2-type" evidence="7">
    <location>
        <begin position="992"/>
        <end position="1016"/>
    </location>
</feature>